<dbReference type="Pfam" id="PF01226">
    <property type="entry name" value="Form_Nir_trans"/>
    <property type="match status" value="1"/>
</dbReference>
<evidence type="ECO:0000256" key="5">
    <source>
        <dbReference type="ARBA" id="ARBA00049660"/>
    </source>
</evidence>
<protein>
    <submittedName>
        <fullName evidence="7">Formate/nitrite transporter family protein</fullName>
    </submittedName>
</protein>
<feature type="transmembrane region" description="Helical" evidence="6">
    <location>
        <begin position="57"/>
        <end position="78"/>
    </location>
</feature>
<evidence type="ECO:0000256" key="3">
    <source>
        <dbReference type="ARBA" id="ARBA00022989"/>
    </source>
</evidence>
<evidence type="ECO:0000256" key="6">
    <source>
        <dbReference type="SAM" id="Phobius"/>
    </source>
</evidence>
<gene>
    <name evidence="7" type="ORF">H9808_07685</name>
</gene>
<dbReference type="PANTHER" id="PTHR30520">
    <property type="entry name" value="FORMATE TRANSPORTER-RELATED"/>
    <property type="match status" value="1"/>
</dbReference>
<comment type="similarity">
    <text evidence="5">Belongs to the FNT transporter (TC 1.A.16) family.</text>
</comment>
<name>A0A9D2G251_9LACT</name>
<evidence type="ECO:0000256" key="1">
    <source>
        <dbReference type="ARBA" id="ARBA00004141"/>
    </source>
</evidence>
<dbReference type="Gene3D" id="1.20.1080.10">
    <property type="entry name" value="Glycerol uptake facilitator protein"/>
    <property type="match status" value="1"/>
</dbReference>
<dbReference type="EMBL" id="DXAZ01000123">
    <property type="protein sequence ID" value="HIZ71624.1"/>
    <property type="molecule type" value="Genomic_DNA"/>
</dbReference>
<evidence type="ECO:0000313" key="8">
    <source>
        <dbReference type="Proteomes" id="UP000824106"/>
    </source>
</evidence>
<keyword evidence="3 6" id="KW-1133">Transmembrane helix</keyword>
<feature type="transmembrane region" description="Helical" evidence="6">
    <location>
        <begin position="193"/>
        <end position="215"/>
    </location>
</feature>
<evidence type="ECO:0000256" key="4">
    <source>
        <dbReference type="ARBA" id="ARBA00023136"/>
    </source>
</evidence>
<evidence type="ECO:0000256" key="2">
    <source>
        <dbReference type="ARBA" id="ARBA00022692"/>
    </source>
</evidence>
<feature type="transmembrane region" description="Helical" evidence="6">
    <location>
        <begin position="235"/>
        <end position="257"/>
    </location>
</feature>
<evidence type="ECO:0000313" key="7">
    <source>
        <dbReference type="EMBL" id="HIZ71624.1"/>
    </source>
</evidence>
<keyword evidence="2 6" id="KW-0812">Transmembrane</keyword>
<dbReference type="InterPro" id="IPR023271">
    <property type="entry name" value="Aquaporin-like"/>
</dbReference>
<feature type="transmembrane region" description="Helical" evidence="6">
    <location>
        <begin position="99"/>
        <end position="123"/>
    </location>
</feature>
<accession>A0A9D2G251</accession>
<dbReference type="AlphaFoldDB" id="A0A9D2G251"/>
<sequence length="263" mass="28482">MDYIHLNEVVDSMATAGKNKGNLSAINILIKGGIAGAFLSFATTLAYTGAIQTGLDIIGAIIFPAGFVMILLLNLELVTGSFAIMPLAKFRDKTTTSLVIRNLTLAFIGNLLGGLFYAVLYTISITKFGHVTDSLMIEKIIAVAEAKTLGYKANGMDGMIVLFVNAILCNWMVTTGVVMNFTSKSTIGKIAAMWLPIFIFFAQGFEHSVVNMFVIPAGMMLGADISFSDWWLWNQIPVTIGNFLSGMLFTGLALHFITKPKKN</sequence>
<dbReference type="PANTHER" id="PTHR30520:SF6">
    <property type="entry name" value="FORMATE_NITRATE FAMILY TRANSPORTER (EUROFUNG)"/>
    <property type="match status" value="1"/>
</dbReference>
<reference evidence="7" key="1">
    <citation type="journal article" date="2021" name="PeerJ">
        <title>Extensive microbial diversity within the chicken gut microbiome revealed by metagenomics and culture.</title>
        <authorList>
            <person name="Gilroy R."/>
            <person name="Ravi A."/>
            <person name="Getino M."/>
            <person name="Pursley I."/>
            <person name="Horton D.L."/>
            <person name="Alikhan N.F."/>
            <person name="Baker D."/>
            <person name="Gharbi K."/>
            <person name="Hall N."/>
            <person name="Watson M."/>
            <person name="Adriaenssens E.M."/>
            <person name="Foster-Nyarko E."/>
            <person name="Jarju S."/>
            <person name="Secka A."/>
            <person name="Antonio M."/>
            <person name="Oren A."/>
            <person name="Chaudhuri R.R."/>
            <person name="La Ragione R."/>
            <person name="Hildebrand F."/>
            <person name="Pallen M.J."/>
        </authorList>
    </citation>
    <scope>NUCLEOTIDE SEQUENCE</scope>
    <source>
        <strain evidence="7">CHK169-4300</strain>
    </source>
</reference>
<proteinExistence type="inferred from homology"/>
<feature type="transmembrane region" description="Helical" evidence="6">
    <location>
        <begin position="159"/>
        <end position="181"/>
    </location>
</feature>
<comment type="subcellular location">
    <subcellularLocation>
        <location evidence="1">Membrane</location>
        <topology evidence="1">Multi-pass membrane protein</topology>
    </subcellularLocation>
</comment>
<keyword evidence="4 6" id="KW-0472">Membrane</keyword>
<dbReference type="InterPro" id="IPR000292">
    <property type="entry name" value="For/NO2_transpt"/>
</dbReference>
<comment type="caution">
    <text evidence="7">The sequence shown here is derived from an EMBL/GenBank/DDBJ whole genome shotgun (WGS) entry which is preliminary data.</text>
</comment>
<dbReference type="GO" id="GO:0005886">
    <property type="term" value="C:plasma membrane"/>
    <property type="evidence" value="ECO:0007669"/>
    <property type="project" value="TreeGrafter"/>
</dbReference>
<dbReference type="Proteomes" id="UP000824106">
    <property type="component" value="Unassembled WGS sequence"/>
</dbReference>
<organism evidence="7 8">
    <name type="scientific">Candidatus Atopostipes pullistercoris</name>
    <dbReference type="NCBI Taxonomy" id="2838467"/>
    <lineage>
        <taxon>Bacteria</taxon>
        <taxon>Bacillati</taxon>
        <taxon>Bacillota</taxon>
        <taxon>Bacilli</taxon>
        <taxon>Lactobacillales</taxon>
        <taxon>Carnobacteriaceae</taxon>
        <taxon>Atopostipes</taxon>
    </lineage>
</organism>
<dbReference type="GO" id="GO:0015499">
    <property type="term" value="F:formate transmembrane transporter activity"/>
    <property type="evidence" value="ECO:0007669"/>
    <property type="project" value="TreeGrafter"/>
</dbReference>
<feature type="transmembrane region" description="Helical" evidence="6">
    <location>
        <begin position="28"/>
        <end position="51"/>
    </location>
</feature>
<reference evidence="7" key="2">
    <citation type="submission" date="2021-04" db="EMBL/GenBank/DDBJ databases">
        <authorList>
            <person name="Gilroy R."/>
        </authorList>
    </citation>
    <scope>NUCLEOTIDE SEQUENCE</scope>
    <source>
        <strain evidence="7">CHK169-4300</strain>
    </source>
</reference>